<proteinExistence type="inferred from homology"/>
<dbReference type="Pfam" id="PF03968">
    <property type="entry name" value="LptD_N"/>
    <property type="match status" value="1"/>
</dbReference>
<gene>
    <name evidence="4 6" type="primary">lptA</name>
    <name evidence="6" type="ordered locus">MEPCIT_191</name>
</gene>
<feature type="domain" description="Organic solvent tolerance-like N-terminal" evidence="5">
    <location>
        <begin position="44"/>
        <end position="153"/>
    </location>
</feature>
<dbReference type="GO" id="GO:0017089">
    <property type="term" value="F:glycolipid transfer activity"/>
    <property type="evidence" value="ECO:0007669"/>
    <property type="project" value="TreeGrafter"/>
</dbReference>
<dbReference type="HOGENOM" id="CLU_095993_2_1_6"/>
<evidence type="ECO:0000313" key="6">
    <source>
        <dbReference type="EMBL" id="AEI74841.1"/>
    </source>
</evidence>
<comment type="similarity">
    <text evidence="4">Belongs to the LptA family.</text>
</comment>
<dbReference type="Proteomes" id="UP000000504">
    <property type="component" value="Chromosome"/>
</dbReference>
<dbReference type="GO" id="GO:0015920">
    <property type="term" value="P:lipopolysaccharide transport"/>
    <property type="evidence" value="ECO:0007669"/>
    <property type="project" value="UniProtKB-UniRule"/>
</dbReference>
<name>F7XXL5_MOREP</name>
<comment type="subcellular location">
    <subcellularLocation>
        <location evidence="4">Periplasm</location>
    </subcellularLocation>
</comment>
<reference key="1">
    <citation type="submission" date="2010-09" db="EMBL/GenBank/DDBJ databases">
        <title>An interdependent metabolic patchwork in the nested three-way symbiosis of mealybugs.</title>
        <authorList>
            <person name="McCutcheon J.P."/>
            <person name="von Dohlen C.D."/>
        </authorList>
    </citation>
    <scope>NUCLEOTIDE SEQUENCE</scope>
    <source>
        <strain>PCIT</strain>
    </source>
</reference>
<keyword evidence="3 4" id="KW-0574">Periplasm</keyword>
<evidence type="ECO:0000259" key="5">
    <source>
        <dbReference type="Pfam" id="PF03968"/>
    </source>
</evidence>
<evidence type="ECO:0000256" key="1">
    <source>
        <dbReference type="ARBA" id="ARBA00022448"/>
    </source>
</evidence>
<evidence type="ECO:0000256" key="4">
    <source>
        <dbReference type="HAMAP-Rule" id="MF_01914"/>
    </source>
</evidence>
<comment type="subunit">
    <text evidence="4">Component of the lipopolysaccharide transport and assembly complex.</text>
</comment>
<dbReference type="OrthoDB" id="5295619at2"/>
<feature type="signal peptide" evidence="4">
    <location>
        <begin position="1"/>
        <end position="34"/>
    </location>
</feature>
<dbReference type="HAMAP" id="MF_01914">
    <property type="entry name" value="LPS_assembly_LptA"/>
    <property type="match status" value="1"/>
</dbReference>
<dbReference type="GO" id="GO:0030288">
    <property type="term" value="C:outer membrane-bounded periplasmic space"/>
    <property type="evidence" value="ECO:0007669"/>
    <property type="project" value="TreeGrafter"/>
</dbReference>
<keyword evidence="7" id="KW-1185">Reference proteome</keyword>
<dbReference type="PANTHER" id="PTHR36504:SF1">
    <property type="entry name" value="LIPOPOLYSACCHARIDE EXPORT SYSTEM PROTEIN LPTA"/>
    <property type="match status" value="1"/>
</dbReference>
<reference evidence="6 7" key="2">
    <citation type="journal article" date="2011" name="Curr. Biol.">
        <title>An interdependent metabolic patchwork in the nested symbiosis of mealybugs.</title>
        <authorList>
            <person name="McCutcheon J.P."/>
            <person name="von Dohlen C.D."/>
        </authorList>
    </citation>
    <scope>NUCLEOTIDE SEQUENCE [LARGE SCALE GENOMIC DNA]</scope>
    <source>
        <strain evidence="6 7">PCIT</strain>
    </source>
</reference>
<dbReference type="KEGG" id="men:MEPCIT_191"/>
<dbReference type="AlphaFoldDB" id="F7XXL5"/>
<protein>
    <recommendedName>
        <fullName evidence="4">Lipopolysaccharide export system protein LptA</fullName>
    </recommendedName>
</protein>
<dbReference type="PANTHER" id="PTHR36504">
    <property type="entry name" value="LIPOPOLYSACCHARIDE EXPORT SYSTEM PROTEIN LPTA"/>
    <property type="match status" value="1"/>
</dbReference>
<dbReference type="eggNOG" id="COG1934">
    <property type="taxonomic scope" value="Bacteria"/>
</dbReference>
<feature type="chain" id="PRO_5009012312" description="Lipopolysaccharide export system protein LptA" evidence="4">
    <location>
        <begin position="35"/>
        <end position="186"/>
    </location>
</feature>
<dbReference type="STRING" id="903503.MEPCIT_191"/>
<dbReference type="NCBIfam" id="TIGR03002">
    <property type="entry name" value="outer_YhbN_LptA"/>
    <property type="match status" value="1"/>
</dbReference>
<keyword evidence="2 4" id="KW-0732">Signal</keyword>
<dbReference type="InterPro" id="IPR014340">
    <property type="entry name" value="LptA"/>
</dbReference>
<keyword evidence="1 4" id="KW-0813">Transport</keyword>
<accession>F7XXL5</accession>
<evidence type="ECO:0000256" key="2">
    <source>
        <dbReference type="ARBA" id="ARBA00022729"/>
    </source>
</evidence>
<dbReference type="InterPro" id="IPR052037">
    <property type="entry name" value="LPS_export_LptA"/>
</dbReference>
<dbReference type="InterPro" id="IPR005653">
    <property type="entry name" value="OstA-like_N"/>
</dbReference>
<evidence type="ECO:0000313" key="7">
    <source>
        <dbReference type="Proteomes" id="UP000000504"/>
    </source>
</evidence>
<dbReference type="GO" id="GO:0001530">
    <property type="term" value="F:lipopolysaccharide binding"/>
    <property type="evidence" value="ECO:0007669"/>
    <property type="project" value="InterPro"/>
</dbReference>
<dbReference type="GO" id="GO:0043165">
    <property type="term" value="P:Gram-negative-bacterium-type cell outer membrane assembly"/>
    <property type="evidence" value="ECO:0007669"/>
    <property type="project" value="UniProtKB-UniRule"/>
</dbReference>
<evidence type="ECO:0000256" key="3">
    <source>
        <dbReference type="ARBA" id="ARBA00022764"/>
    </source>
</evidence>
<dbReference type="GO" id="GO:0009279">
    <property type="term" value="C:cell outer membrane"/>
    <property type="evidence" value="ECO:0007669"/>
    <property type="project" value="TreeGrafter"/>
</dbReference>
<sequence precursor="true">MFILPIMKLINHKHKAYPSLLVGCLMLASASALALTSNDNQLIKIAAMQQAVDMATNTVTLTGKVVVKRGALDIRADKVVITRPDNMNVVIEGYGSPVTFYQWHNDGQQVSGYAQNVRYETAHDRVIFTGNAYLEQLESNVKFDRMIYLVKRQQLETFSDKGKQVTTVIVPSYWYGSSITAAVLTQ</sequence>
<dbReference type="EMBL" id="CP002243">
    <property type="protein sequence ID" value="AEI74841.1"/>
    <property type="molecule type" value="Genomic_DNA"/>
</dbReference>
<comment type="function">
    <text evidence="4">Involved in the assembly of lipopolysaccharide (LPS). Required for the translocation of LPS from the inner membrane to the outer membrane. May form a bridge between the inner membrane and the outer membrane, via interactions with LptC and LptD, thereby facilitating LPS transfer across the periplasm.</text>
</comment>
<organism evidence="6 7">
    <name type="scientific">Moranella endobia (strain PCIT)</name>
    <dbReference type="NCBI Taxonomy" id="903503"/>
    <lineage>
        <taxon>Bacteria</taxon>
        <taxon>Pseudomonadati</taxon>
        <taxon>Pseudomonadota</taxon>
        <taxon>Gammaproteobacteria</taxon>
        <taxon>Enterobacterales</taxon>
        <taxon>Enterobacteriaceae</taxon>
        <taxon>Candidatus Moranella</taxon>
    </lineage>
</organism>
<dbReference type="Gene3D" id="2.60.450.10">
    <property type="entry name" value="Lipopolysaccharide (LPS) transport protein A like domain"/>
    <property type="match status" value="1"/>
</dbReference>